<dbReference type="PANTHER" id="PTHR33371:SF17">
    <property type="entry name" value="MCE-FAMILY PROTEIN MCE1B"/>
    <property type="match status" value="1"/>
</dbReference>
<proteinExistence type="predicted"/>
<feature type="domain" description="Mce/MlaD" evidence="2">
    <location>
        <begin position="41"/>
        <end position="120"/>
    </location>
</feature>
<keyword evidence="1" id="KW-1133">Transmembrane helix</keyword>
<evidence type="ECO:0000313" key="5">
    <source>
        <dbReference type="Proteomes" id="UP001183648"/>
    </source>
</evidence>
<dbReference type="Pfam" id="PF11887">
    <property type="entry name" value="Mce4_CUP1"/>
    <property type="match status" value="1"/>
</dbReference>
<evidence type="ECO:0000259" key="2">
    <source>
        <dbReference type="Pfam" id="PF02470"/>
    </source>
</evidence>
<accession>A0ABU2BWL3</accession>
<dbReference type="Pfam" id="PF02470">
    <property type="entry name" value="MlaD"/>
    <property type="match status" value="1"/>
</dbReference>
<comment type="caution">
    <text evidence="4">The sequence shown here is derived from an EMBL/GenBank/DDBJ whole genome shotgun (WGS) entry which is preliminary data.</text>
</comment>
<dbReference type="InterPro" id="IPR003399">
    <property type="entry name" value="Mce/MlaD"/>
</dbReference>
<evidence type="ECO:0000256" key="1">
    <source>
        <dbReference type="SAM" id="Phobius"/>
    </source>
</evidence>
<evidence type="ECO:0000259" key="3">
    <source>
        <dbReference type="Pfam" id="PF11887"/>
    </source>
</evidence>
<dbReference type="InterPro" id="IPR005693">
    <property type="entry name" value="Mce"/>
</dbReference>
<sequence length="363" mass="39508">MSGHRSAIPSSAWKMAVFAAVTLVLIGLLATLIGNISLTSTRTFYGRFTDATGVLHGDRVRLSGVEVGSIRDITLVPGDEGRQQALVEFQVRDDVPMSTDAQLELRFENIVGQRYLAIEQQPGGTPMRPGATYDTDHTTPALNLTQLFNGFQPLLRALDADQTNRLSFQLVRAFQGEAGNIADLLRHTASLTHTLADKDAVIGNVVRNLNDVLTTVDQRDQQLTALIVQFRNLMVGLSSDRETVSIALPRLARLLGSTSGMLRDIRPGLKTSVRNLGKVARQLDIDRDVLQASLDEIPRKLQLMARTGSYGSWFNFYVCGAEVRLKVLGGQLYLATPAVASNEADSVCAKADVSAEEMGDTAR</sequence>
<keyword evidence="1" id="KW-0472">Membrane</keyword>
<feature type="transmembrane region" description="Helical" evidence="1">
    <location>
        <begin position="12"/>
        <end position="33"/>
    </location>
</feature>
<protein>
    <submittedName>
        <fullName evidence="4">Phospholipid/cholesterol/gamma-HCH transport system substrate-binding protein</fullName>
    </submittedName>
</protein>
<gene>
    <name evidence="4" type="ORF">J2S63_002117</name>
</gene>
<organism evidence="4 5">
    <name type="scientific">Nocardioides marmoribigeumensis</name>
    <dbReference type="NCBI Taxonomy" id="433649"/>
    <lineage>
        <taxon>Bacteria</taxon>
        <taxon>Bacillati</taxon>
        <taxon>Actinomycetota</taxon>
        <taxon>Actinomycetes</taxon>
        <taxon>Propionibacteriales</taxon>
        <taxon>Nocardioidaceae</taxon>
        <taxon>Nocardioides</taxon>
    </lineage>
</organism>
<dbReference type="InterPro" id="IPR024516">
    <property type="entry name" value="Mce_C"/>
</dbReference>
<dbReference type="Proteomes" id="UP001183648">
    <property type="component" value="Unassembled WGS sequence"/>
</dbReference>
<reference evidence="4 5" key="1">
    <citation type="submission" date="2023-07" db="EMBL/GenBank/DDBJ databases">
        <title>Sequencing the genomes of 1000 actinobacteria strains.</title>
        <authorList>
            <person name="Klenk H.-P."/>
        </authorList>
    </citation>
    <scope>NUCLEOTIDE SEQUENCE [LARGE SCALE GENOMIC DNA]</scope>
    <source>
        <strain evidence="4 5">DSM 19426</strain>
    </source>
</reference>
<feature type="domain" description="Mammalian cell entry C-terminal" evidence="3">
    <location>
        <begin position="125"/>
        <end position="306"/>
    </location>
</feature>
<evidence type="ECO:0000313" key="4">
    <source>
        <dbReference type="EMBL" id="MDR7362564.1"/>
    </source>
</evidence>
<dbReference type="EMBL" id="JAVDYG010000001">
    <property type="protein sequence ID" value="MDR7362564.1"/>
    <property type="molecule type" value="Genomic_DNA"/>
</dbReference>
<dbReference type="PANTHER" id="PTHR33371">
    <property type="entry name" value="INTERMEMBRANE PHOSPHOLIPID TRANSPORT SYSTEM BINDING PROTEIN MLAD-RELATED"/>
    <property type="match status" value="1"/>
</dbReference>
<dbReference type="InterPro" id="IPR052336">
    <property type="entry name" value="MlaD_Phospholipid_Transporter"/>
</dbReference>
<dbReference type="NCBIfam" id="TIGR00996">
    <property type="entry name" value="Mtu_fam_mce"/>
    <property type="match status" value="1"/>
</dbReference>
<keyword evidence="1" id="KW-0812">Transmembrane</keyword>
<keyword evidence="5" id="KW-1185">Reference proteome</keyword>
<name>A0ABU2BWL3_9ACTN</name>
<dbReference type="RefSeq" id="WP_310301869.1">
    <property type="nucleotide sequence ID" value="NZ_BAAAPS010000008.1"/>
</dbReference>